<dbReference type="InterPro" id="IPR015943">
    <property type="entry name" value="WD40/YVTN_repeat-like_dom_sf"/>
</dbReference>
<dbReference type="EMBL" id="DVLP01000159">
    <property type="protein sequence ID" value="HIT74984.1"/>
    <property type="molecule type" value="Genomic_DNA"/>
</dbReference>
<dbReference type="Gene3D" id="2.130.10.10">
    <property type="entry name" value="YVTN repeat-like/Quinoprotein amine dehydrogenase"/>
    <property type="match status" value="1"/>
</dbReference>
<evidence type="ECO:0000313" key="3">
    <source>
        <dbReference type="Proteomes" id="UP000886842"/>
    </source>
</evidence>
<dbReference type="Gene3D" id="1.50.10.100">
    <property type="entry name" value="Chondroitin AC/alginate lyase"/>
    <property type="match status" value="1"/>
</dbReference>
<accession>A0A9D1GX25</accession>
<reference evidence="2" key="1">
    <citation type="submission" date="2020-10" db="EMBL/GenBank/DDBJ databases">
        <authorList>
            <person name="Gilroy R."/>
        </authorList>
    </citation>
    <scope>NUCLEOTIDE SEQUENCE</scope>
    <source>
        <strain evidence="2">ChiGjej1B1-24693</strain>
    </source>
</reference>
<dbReference type="Gene3D" id="2.70.98.70">
    <property type="match status" value="1"/>
</dbReference>
<reference evidence="2" key="2">
    <citation type="journal article" date="2021" name="PeerJ">
        <title>Extensive microbial diversity within the chicken gut microbiome revealed by metagenomics and culture.</title>
        <authorList>
            <person name="Gilroy R."/>
            <person name="Ravi A."/>
            <person name="Getino M."/>
            <person name="Pursley I."/>
            <person name="Horton D.L."/>
            <person name="Alikhan N.F."/>
            <person name="Baker D."/>
            <person name="Gharbi K."/>
            <person name="Hall N."/>
            <person name="Watson M."/>
            <person name="Adriaenssens E.M."/>
            <person name="Foster-Nyarko E."/>
            <person name="Jarju S."/>
            <person name="Secka A."/>
            <person name="Antonio M."/>
            <person name="Oren A."/>
            <person name="Chaudhuri R.R."/>
            <person name="La Ragione R."/>
            <person name="Hildebrand F."/>
            <person name="Pallen M.J."/>
        </authorList>
    </citation>
    <scope>NUCLEOTIDE SEQUENCE</scope>
    <source>
        <strain evidence="2">ChiGjej1B1-24693</strain>
    </source>
</reference>
<evidence type="ECO:0000313" key="2">
    <source>
        <dbReference type="EMBL" id="HIT74984.1"/>
    </source>
</evidence>
<name>A0A9D1GX25_9ACTN</name>
<feature type="region of interest" description="Disordered" evidence="1">
    <location>
        <begin position="1"/>
        <end position="24"/>
    </location>
</feature>
<dbReference type="Gene3D" id="2.40.10.480">
    <property type="match status" value="1"/>
</dbReference>
<dbReference type="Proteomes" id="UP000886842">
    <property type="component" value="Unassembled WGS sequence"/>
</dbReference>
<proteinExistence type="predicted"/>
<comment type="caution">
    <text evidence="2">The sequence shown here is derived from an EMBL/GenBank/DDBJ whole genome shotgun (WGS) entry which is preliminary data.</text>
</comment>
<protein>
    <submittedName>
        <fullName evidence="2">Uncharacterized protein</fullName>
    </submittedName>
</protein>
<evidence type="ECO:0000256" key="1">
    <source>
        <dbReference type="SAM" id="MobiDB-lite"/>
    </source>
</evidence>
<feature type="region of interest" description="Disordered" evidence="1">
    <location>
        <begin position="69"/>
        <end position="88"/>
    </location>
</feature>
<organism evidence="2 3">
    <name type="scientific">Candidatus Avipropionibacterium avicola</name>
    <dbReference type="NCBI Taxonomy" id="2840701"/>
    <lineage>
        <taxon>Bacteria</taxon>
        <taxon>Bacillati</taxon>
        <taxon>Actinomycetota</taxon>
        <taxon>Actinomycetes</taxon>
        <taxon>Propionibacteriales</taxon>
        <taxon>Propionibacteriaceae</taxon>
        <taxon>Propionibacteriaceae incertae sedis</taxon>
        <taxon>Candidatus Avipropionibacterium</taxon>
    </lineage>
</organism>
<dbReference type="InterPro" id="IPR008929">
    <property type="entry name" value="Chondroitin_lyas"/>
</dbReference>
<dbReference type="SUPFAM" id="SSF101898">
    <property type="entry name" value="NHL repeat"/>
    <property type="match status" value="1"/>
</dbReference>
<dbReference type="SUPFAM" id="SSF48230">
    <property type="entry name" value="Chondroitin AC/alginate lyase"/>
    <property type="match status" value="1"/>
</dbReference>
<sequence>MPQPLTRRPWSELPGEPAGPRARQVRERIDLAQTRLHHPSTDEATAAAVRLRGDLLARGATRVDLVPVGWDDQPTRAPGSASDATKDAEDEAVVDVLLGGLSSNPRIAELYHAWLCPVDASFPGVGGHYLRVHQDLAGDGRASVVVGVSALSDLDAAVERLLGHLDGGTTLAQVHDVQVSEQCRAGHPWFDPEDAVHDGFREAAREAYRTQTHRGATPYLSHAGDMLAATGDRRFAQLYLDIAQDMVLDTADWQPDQWGRWGFDADFQAARVISSWHAIADSVWFTDEDRARIAGHLVAYLGNSEDQWQGHRDSPYPARQNHFTFAALGLMFAALLLGPVHRLARTEQWWEMVDECFTPMLTAGKSCEDCEAYGWHTFGHVIRYALLRPVTDYFDDGACARVLDRSVVTMDNLGGQVPYGDAAAHRGSFSEMEFWRCAGWVLDDPRWAAVVDKKLAAVGDAGNGAVTGIAGVLHHYDRVEGSDLSGLSDHLGLAVLELDEGYCQTYADVDPVPDAGFDKISLRTGFDPEDSYLLLDGIDNGSHGHRDIGAILRYTSRDRIWLEDAEYDKVAANFHNTVLIARDGLTGPRRPYAELGEVTTIADRGCGSIEVARCRVPDQSGADWDRTVIGLGRHGVAVVDRVTARQAGDYEVTALWRTVGQTRLEGDRWTIVMGEQDLPIHTVVVSDGRRRRREINEDYVSYRPVWRDYPWAEESETVLQDTTTRHLEPGESVAYVHLIADGDQRDNAWIAVDTAGTVIGRVGDGELRLDPADPSRTTWTPVEHWQIEAGPGPVLPLGDLIATSDGDRVQLWRDGTSVLDFAATAPISALAAGPDDSIVVGQHDGIVELYGLDGTRRWRFDFDAHMGHQARVNALTVGAFASGPVILVGTESCHVHVLTQQGEQLWQHEVIHACAAVAAADLDGDGEDEVYAITEYWTWHGLDSSGTPRFSVRGKESEGGRIVLGHRGQAIFGGWDGHLTAYRPDGSEAWDLSVGDVITTVVTDGDDLVVASRAGRLHRVTADGEQLWWQARPVEAMVATGGGVAVASGRSLSWLDSGGRTVRSVPLSSEAVALWSTAEGVVVHDRRGVVSGPFS</sequence>
<dbReference type="AlphaFoldDB" id="A0A9D1GX25"/>
<gene>
    <name evidence="2" type="ORF">IAA98_05310</name>
</gene>